<accession>A0A2I7SI61</accession>
<sequence>MKSLYFILFLTVLFACSSDNNNDNNCNYLLNINVNYSIDLSLPQYSTLNSPGNSIYIPNVGNRGIILANTGANILARDASDPNHAPSECSAIIPDGLFGTCGCGDENRYNFITGEADNNDALTCALKFYPTNRSGNILYISN</sequence>
<name>A0A2I7SI61_9FLAO</name>
<keyword evidence="1" id="KW-0732">Signal</keyword>
<evidence type="ECO:0000313" key="2">
    <source>
        <dbReference type="EMBL" id="AUS05615.1"/>
    </source>
</evidence>
<protein>
    <recommendedName>
        <fullName evidence="4">Rieske domain-containing protein</fullName>
    </recommendedName>
</protein>
<dbReference type="OrthoDB" id="1201186at2"/>
<dbReference type="KEGG" id="taj:C1A40_09120"/>
<feature type="chain" id="PRO_5014465552" description="Rieske domain-containing protein" evidence="1">
    <location>
        <begin position="18"/>
        <end position="142"/>
    </location>
</feature>
<reference evidence="3" key="1">
    <citation type="submission" date="2018-01" db="EMBL/GenBank/DDBJ databases">
        <title>Complete genome of Tamlana sp. UJ94.</title>
        <authorList>
            <person name="Jung J."/>
            <person name="Chung D."/>
            <person name="Bae S.S."/>
            <person name="Baek K."/>
        </authorList>
    </citation>
    <scope>NUCLEOTIDE SEQUENCE [LARGE SCALE GENOMIC DNA]</scope>
    <source>
        <strain evidence="3">UJ94</strain>
    </source>
</reference>
<dbReference type="Proteomes" id="UP000236592">
    <property type="component" value="Chromosome"/>
</dbReference>
<dbReference type="RefSeq" id="WP_102995630.1">
    <property type="nucleotide sequence ID" value="NZ_CP025938.1"/>
</dbReference>
<gene>
    <name evidence="2" type="ORF">C1A40_09120</name>
</gene>
<evidence type="ECO:0008006" key="4">
    <source>
        <dbReference type="Google" id="ProtNLM"/>
    </source>
</evidence>
<evidence type="ECO:0000313" key="3">
    <source>
        <dbReference type="Proteomes" id="UP000236592"/>
    </source>
</evidence>
<evidence type="ECO:0000256" key="1">
    <source>
        <dbReference type="SAM" id="SignalP"/>
    </source>
</evidence>
<dbReference type="AlphaFoldDB" id="A0A2I7SI61"/>
<organism evidence="2 3">
    <name type="scientific">Pseudotamlana carrageenivorans</name>
    <dbReference type="NCBI Taxonomy" id="2069432"/>
    <lineage>
        <taxon>Bacteria</taxon>
        <taxon>Pseudomonadati</taxon>
        <taxon>Bacteroidota</taxon>
        <taxon>Flavobacteriia</taxon>
        <taxon>Flavobacteriales</taxon>
        <taxon>Flavobacteriaceae</taxon>
        <taxon>Pseudotamlana</taxon>
    </lineage>
</organism>
<proteinExistence type="predicted"/>
<keyword evidence="3" id="KW-1185">Reference proteome</keyword>
<dbReference type="PROSITE" id="PS51257">
    <property type="entry name" value="PROKAR_LIPOPROTEIN"/>
    <property type="match status" value="1"/>
</dbReference>
<feature type="signal peptide" evidence="1">
    <location>
        <begin position="1"/>
        <end position="17"/>
    </location>
</feature>
<dbReference type="EMBL" id="CP025938">
    <property type="protein sequence ID" value="AUS05615.1"/>
    <property type="molecule type" value="Genomic_DNA"/>
</dbReference>